<protein>
    <recommendedName>
        <fullName evidence="1">Calcineurin-like phosphoesterase domain-containing protein</fullName>
    </recommendedName>
</protein>
<evidence type="ECO:0000313" key="2">
    <source>
        <dbReference type="EMBL" id="BDD09477.1"/>
    </source>
</evidence>
<dbReference type="KEGG" id="fax:FUAX_19090"/>
<dbReference type="SUPFAM" id="SSF56300">
    <property type="entry name" value="Metallo-dependent phosphatases"/>
    <property type="match status" value="1"/>
</dbReference>
<proteinExistence type="predicted"/>
<evidence type="ECO:0000259" key="1">
    <source>
        <dbReference type="Pfam" id="PF00149"/>
    </source>
</evidence>
<accession>A0AAU9CNE8</accession>
<dbReference type="EMBL" id="AP025314">
    <property type="protein sequence ID" value="BDD09477.1"/>
    <property type="molecule type" value="Genomic_DNA"/>
</dbReference>
<dbReference type="PANTHER" id="PTHR43143">
    <property type="entry name" value="METALLOPHOSPHOESTERASE, CALCINEURIN SUPERFAMILY"/>
    <property type="match status" value="1"/>
</dbReference>
<sequence>MGKLGLRRGVLKVWVSALVLLILHGCDLLEYSRYDITFNSDQKDQIKKNLNELANTPGSKEQGAFTFAFIADSQNFFDRLTETVDRVNGHEKVEFTLVGGDICEYGLPAEYELGLNNFQDLDKPFLTTIGNHDALGNGAEAYSEMYGPYDYTFIYKRVKFISINTNTREFRKLMHVPDVSWLEKQLKKTDDHDYTIVFCHTGFYPDDDSFDQALFPEIDRMLSNTPDLVAVIHGHGHSSGTFYPLTNKSIPMIEVGAVAKRFYSVFHFDSGSLREEVINFD</sequence>
<feature type="domain" description="Calcineurin-like phosphoesterase" evidence="1">
    <location>
        <begin position="66"/>
        <end position="238"/>
    </location>
</feature>
<name>A0AAU9CNE8_9BACT</name>
<evidence type="ECO:0000313" key="3">
    <source>
        <dbReference type="Proteomes" id="UP001348817"/>
    </source>
</evidence>
<dbReference type="PANTHER" id="PTHR43143:SF1">
    <property type="entry name" value="SERINE_THREONINE-PROTEIN PHOSPHATASE CPPED1"/>
    <property type="match status" value="1"/>
</dbReference>
<dbReference type="GO" id="GO:0016787">
    <property type="term" value="F:hydrolase activity"/>
    <property type="evidence" value="ECO:0007669"/>
    <property type="project" value="InterPro"/>
</dbReference>
<dbReference type="RefSeq" id="WP_338391077.1">
    <property type="nucleotide sequence ID" value="NZ_AP025314.1"/>
</dbReference>
<keyword evidence="3" id="KW-1185">Reference proteome</keyword>
<dbReference type="Proteomes" id="UP001348817">
    <property type="component" value="Chromosome"/>
</dbReference>
<organism evidence="2 3">
    <name type="scientific">Fulvitalea axinellae</name>
    <dbReference type="NCBI Taxonomy" id="1182444"/>
    <lineage>
        <taxon>Bacteria</taxon>
        <taxon>Pseudomonadati</taxon>
        <taxon>Bacteroidota</taxon>
        <taxon>Cytophagia</taxon>
        <taxon>Cytophagales</taxon>
        <taxon>Persicobacteraceae</taxon>
        <taxon>Fulvitalea</taxon>
    </lineage>
</organism>
<dbReference type="InterPro" id="IPR051918">
    <property type="entry name" value="STPP_CPPED1"/>
</dbReference>
<dbReference type="AlphaFoldDB" id="A0AAU9CNE8"/>
<dbReference type="InterPro" id="IPR004843">
    <property type="entry name" value="Calcineurin-like_PHP"/>
</dbReference>
<dbReference type="InterPro" id="IPR029052">
    <property type="entry name" value="Metallo-depent_PP-like"/>
</dbReference>
<dbReference type="Gene3D" id="3.60.21.10">
    <property type="match status" value="1"/>
</dbReference>
<reference evidence="2 3" key="1">
    <citation type="submission" date="2021-12" db="EMBL/GenBank/DDBJ databases">
        <title>Genome sequencing of bacteria with rrn-lacking chromosome and rrn-plasmid.</title>
        <authorList>
            <person name="Anda M."/>
            <person name="Iwasaki W."/>
        </authorList>
    </citation>
    <scope>NUCLEOTIDE SEQUENCE [LARGE SCALE GENOMIC DNA]</scope>
    <source>
        <strain evidence="2 3">DSM 100852</strain>
    </source>
</reference>
<gene>
    <name evidence="2" type="ORF">FUAX_19090</name>
</gene>
<dbReference type="Pfam" id="PF00149">
    <property type="entry name" value="Metallophos"/>
    <property type="match status" value="1"/>
</dbReference>